<evidence type="ECO:0000313" key="3">
    <source>
        <dbReference type="Proteomes" id="UP000309618"/>
    </source>
</evidence>
<dbReference type="SUPFAM" id="SSF54523">
    <property type="entry name" value="Pili subunits"/>
    <property type="match status" value="1"/>
</dbReference>
<sequence>MSVRAMNLGRARGFTLMELIVVIGLLAILTSQAVGLFADYTGKQVARLAAKHHKSVETASIKYLEDNYKTILSGSLPKTIGIDSLKGDYLPPSMFNCASTPCQLLNQYGQNYKIVVSKAGTAPNFRLDAMLLTEGGQSIGLLDSKLVARMIGPAGGYVESGNATGAMSGWKETGIVAKYGAGANVGDGHLASMMFFSDGLNQTDYLYRSQVTGKPELNRMNTDLDMGGNSINAIDTLTATSASIDTLNSTTVNAKDVNGEHGHFSRDGAGQCCGDKGSISLAENTSVTGRSASISLHNGGVSAGTIELATSGERRVLFKDNQGSKLGVEATGNVRAQGDVFASVFRSNVGGYIYDNGSYFEVSKRIHSLGDVTANGNISGNAVYGNLVQSNGRLVAGEYAQINGVATEGAGCSPNGLVGRDAAGALLSCQSGSWKGAESTEIMSGSVYTSNCSSYWLNKDQFICSDLPYIDVVFENSMTSIPQIIVSSSKLFPFTPCTAGASDAIDHVVVNVTKNGFRLFGGASPSSSAAAACGSTAVNGRAVSGFSWLAINKKPLARVGNF</sequence>
<proteinExistence type="predicted"/>
<dbReference type="InterPro" id="IPR007001">
    <property type="entry name" value="Shufflon_N"/>
</dbReference>
<feature type="domain" description="Bacterial shufflon protein N-terminal" evidence="1">
    <location>
        <begin position="47"/>
        <end position="342"/>
    </location>
</feature>
<dbReference type="NCBIfam" id="TIGR02532">
    <property type="entry name" value="IV_pilin_GFxxxE"/>
    <property type="match status" value="1"/>
</dbReference>
<dbReference type="Pfam" id="PF04917">
    <property type="entry name" value="Shufflon_N"/>
    <property type="match status" value="1"/>
</dbReference>
<dbReference type="Proteomes" id="UP000309618">
    <property type="component" value="Unassembled WGS sequence"/>
</dbReference>
<gene>
    <name evidence="2" type="primary">pilV</name>
    <name evidence="2" type="ORF">E8Q35_15175</name>
</gene>
<dbReference type="Pfam" id="PF07963">
    <property type="entry name" value="N_methyl"/>
    <property type="match status" value="1"/>
</dbReference>
<organism evidence="2 3">
    <name type="scientific">Aeromonas veronii</name>
    <dbReference type="NCBI Taxonomy" id="654"/>
    <lineage>
        <taxon>Bacteria</taxon>
        <taxon>Pseudomonadati</taxon>
        <taxon>Pseudomonadota</taxon>
        <taxon>Gammaproteobacteria</taxon>
        <taxon>Aeromonadales</taxon>
        <taxon>Aeromonadaceae</taxon>
        <taxon>Aeromonas</taxon>
    </lineage>
</organism>
<dbReference type="InterPro" id="IPR045584">
    <property type="entry name" value="Pilin-like"/>
</dbReference>
<dbReference type="InterPro" id="IPR012902">
    <property type="entry name" value="N_methyl_site"/>
</dbReference>
<reference evidence="2 3" key="1">
    <citation type="submission" date="2019-04" db="EMBL/GenBank/DDBJ databases">
        <title>Comparative genomics of Aeromonas veronii strains pathogenic to fish.</title>
        <authorList>
            <person name="Cascarano M.C."/>
            <person name="Smyrli M."/>
            <person name="Katharios P."/>
        </authorList>
    </citation>
    <scope>NUCLEOTIDE SEQUENCE [LARGE SCALE GENOMIC DNA]</scope>
    <source>
        <strain evidence="2 3">XU1</strain>
    </source>
</reference>
<dbReference type="EMBL" id="SSUX01000011">
    <property type="protein sequence ID" value="THJ43645.1"/>
    <property type="molecule type" value="Genomic_DNA"/>
</dbReference>
<name>A0A4S5CHE3_AERVE</name>
<accession>A0A4S5CHE3</accession>
<dbReference type="AlphaFoldDB" id="A0A4S5CHE3"/>
<protein>
    <submittedName>
        <fullName evidence="2">Shufflon system plasmid conjugative transfer pilus tip adhesin PilV</fullName>
    </submittedName>
</protein>
<comment type="caution">
    <text evidence="2">The sequence shown here is derived from an EMBL/GenBank/DDBJ whole genome shotgun (WGS) entry which is preliminary data.</text>
</comment>
<evidence type="ECO:0000313" key="2">
    <source>
        <dbReference type="EMBL" id="THJ43645.1"/>
    </source>
</evidence>
<dbReference type="RefSeq" id="WP_136502084.1">
    <property type="nucleotide sequence ID" value="NZ_SSUX01000011.1"/>
</dbReference>
<evidence type="ECO:0000259" key="1">
    <source>
        <dbReference type="Pfam" id="PF04917"/>
    </source>
</evidence>
<dbReference type="Gene3D" id="3.30.700.10">
    <property type="entry name" value="Glycoprotein, Type 4 Pilin"/>
    <property type="match status" value="1"/>
</dbReference>